<evidence type="ECO:0000313" key="2">
    <source>
        <dbReference type="Proteomes" id="UP000031737"/>
    </source>
</evidence>
<dbReference type="VEuPathDB" id="TriTrypDB:TRSC58_01829"/>
<protein>
    <submittedName>
        <fullName evidence="1">Uncharacterized protein</fullName>
    </submittedName>
</protein>
<keyword evidence="2" id="KW-1185">Reference proteome</keyword>
<dbReference type="OrthoDB" id="240018at2759"/>
<comment type="caution">
    <text evidence="1">The sequence shown here is derived from an EMBL/GenBank/DDBJ whole genome shotgun (WGS) entry which is preliminary data.</text>
</comment>
<reference evidence="1 2" key="1">
    <citation type="submission" date="2013-07" db="EMBL/GenBank/DDBJ databases">
        <authorList>
            <person name="Stoco P.H."/>
            <person name="Wagner G."/>
            <person name="Gerber A."/>
            <person name="Zaha A."/>
            <person name="Thompson C."/>
            <person name="Bartholomeu D.C."/>
            <person name="Luckemeyer D.D."/>
            <person name="Bahia D."/>
            <person name="Loreto E."/>
            <person name="Prestes E.B."/>
            <person name="Lima F.M."/>
            <person name="Rodrigues-Luiz G."/>
            <person name="Vallejo G.A."/>
            <person name="Filho J.F."/>
            <person name="Monteiro K.M."/>
            <person name="Tyler K.M."/>
            <person name="de Almeida L.G."/>
            <person name="Ortiz M.F."/>
            <person name="Siervo M.A."/>
            <person name="de Moraes M.H."/>
            <person name="Cunha O.L."/>
            <person name="Mendonca-Neto R."/>
            <person name="Silva R."/>
            <person name="Teixeira S.M."/>
            <person name="Murta S.M."/>
            <person name="Sincero T.C."/>
            <person name="Mendes T.A."/>
            <person name="Urmenyi T.P."/>
            <person name="Silva V.G."/>
            <person name="da Rocha W.D."/>
            <person name="Andersson B."/>
            <person name="Romanha A.J."/>
            <person name="Steindel M."/>
            <person name="de Vasconcelos A.T."/>
            <person name="Grisard E.C."/>
        </authorList>
    </citation>
    <scope>NUCLEOTIDE SEQUENCE [LARGE SCALE GENOMIC DNA]</scope>
    <source>
        <strain evidence="1 2">SC58</strain>
    </source>
</reference>
<organism evidence="1 2">
    <name type="scientific">Trypanosoma rangeli SC58</name>
    <dbReference type="NCBI Taxonomy" id="429131"/>
    <lineage>
        <taxon>Eukaryota</taxon>
        <taxon>Discoba</taxon>
        <taxon>Euglenozoa</taxon>
        <taxon>Kinetoplastea</taxon>
        <taxon>Metakinetoplastina</taxon>
        <taxon>Trypanosomatida</taxon>
        <taxon>Trypanosomatidae</taxon>
        <taxon>Trypanosoma</taxon>
        <taxon>Herpetosoma</taxon>
    </lineage>
</organism>
<gene>
    <name evidence="1" type="ORF">TRSC58_01829</name>
</gene>
<accession>A0A061J4T6</accession>
<dbReference type="SUPFAM" id="SSF159042">
    <property type="entry name" value="Plus3-like"/>
    <property type="match status" value="1"/>
</dbReference>
<proteinExistence type="predicted"/>
<sequence length="715" mass="79028">MKFWVKAITDDNVQEQLLVEASNSLELMMELSRLLNTNVTWMSVSDFQTQVVEKLNSGAEILPVKVVTSKMPGMLYDGETSFTGSEPHTQHPAAVQAEHSQVLCKEDEDWTFSLRSPCVSEKGTNARPSTASQSLLITPPVDQICLTRNDLELILHSLHASAYANLVSGCFVRVRERKEYALYQIIRPSNNVNLLLDMIHYEEVRPLEVVSNAPPVTQEVNTWSKKMISASRPFMAPGFIEAKLGDLDSVLRAARNTLQDQIVQTSTFTSPTPPAVGRDSQGRRRYLGLFARSRMYSYISLGRLVLKINDALLHAQIYIIEEPEADTFDLVVFATRHSNSESEKARLSDFAGCMIELNKGGELPVVVSDRDVTVKGYEVFCAPQKWDCQYVALGGIQPSVDNVPYVDESKTYVQKFTVLTGRFLTGLFNLPTSTALPIPTWAQAEGVSARIIRPHLVVHREQLHVFYLVRIVASHPPLSSSSSRVWGGSFLGGANFSGDGASIGNGSGDDKNAADAVTAPIGNVSHEGSFAENSVTGVCRYGLAHTVSTDPKLRTWKLLTEKEPLFPYSHSMPVFTAASTSPFPVVRDYEDAASTPSKAEEKVLQLLWYEEDFVLRQMAASTHRSSRHLPSLGPNSCNRVLLPFKHLVNTHEEALPEHWVQEPCYSPMRMDVDSLRVGVASLSLCEHGGDTFAACVQQDVHQRPTLTVLPVVNAP</sequence>
<dbReference type="AlphaFoldDB" id="A0A061J4T6"/>
<name>A0A061J4T6_TRYRA</name>
<dbReference type="EMBL" id="AUPL01001829">
    <property type="protein sequence ID" value="ESL10438.1"/>
    <property type="molecule type" value="Genomic_DNA"/>
</dbReference>
<dbReference type="Proteomes" id="UP000031737">
    <property type="component" value="Unassembled WGS sequence"/>
</dbReference>
<dbReference type="GO" id="GO:0003677">
    <property type="term" value="F:DNA binding"/>
    <property type="evidence" value="ECO:0007669"/>
    <property type="project" value="InterPro"/>
</dbReference>
<evidence type="ECO:0000313" key="1">
    <source>
        <dbReference type="EMBL" id="ESL10438.1"/>
    </source>
</evidence>
<dbReference type="Gene3D" id="3.90.70.200">
    <property type="entry name" value="Plus-3 domain"/>
    <property type="match status" value="1"/>
</dbReference>
<dbReference type="InterPro" id="IPR036128">
    <property type="entry name" value="Plus3-like_sf"/>
</dbReference>